<dbReference type="AlphaFoldDB" id="A0A9D1F067"/>
<proteinExistence type="predicted"/>
<reference evidence="1" key="2">
    <citation type="journal article" date="2021" name="PeerJ">
        <title>Extensive microbial diversity within the chicken gut microbiome revealed by metagenomics and culture.</title>
        <authorList>
            <person name="Gilroy R."/>
            <person name="Ravi A."/>
            <person name="Getino M."/>
            <person name="Pursley I."/>
            <person name="Horton D.L."/>
            <person name="Alikhan N.F."/>
            <person name="Baker D."/>
            <person name="Gharbi K."/>
            <person name="Hall N."/>
            <person name="Watson M."/>
            <person name="Adriaenssens E.M."/>
            <person name="Foster-Nyarko E."/>
            <person name="Jarju S."/>
            <person name="Secka A."/>
            <person name="Antonio M."/>
            <person name="Oren A."/>
            <person name="Chaudhuri R.R."/>
            <person name="La Ragione R."/>
            <person name="Hildebrand F."/>
            <person name="Pallen M.J."/>
        </authorList>
    </citation>
    <scope>NUCLEOTIDE SEQUENCE</scope>
    <source>
        <strain evidence="1">6276</strain>
    </source>
</reference>
<name>A0A9D1F067_9BACT</name>
<evidence type="ECO:0000313" key="1">
    <source>
        <dbReference type="EMBL" id="HIS36794.1"/>
    </source>
</evidence>
<evidence type="ECO:0000313" key="2">
    <source>
        <dbReference type="Proteomes" id="UP000823928"/>
    </source>
</evidence>
<organism evidence="1 2">
    <name type="scientific">Candidatus Scatousia excrementigallinarum</name>
    <dbReference type="NCBI Taxonomy" id="2840935"/>
    <lineage>
        <taxon>Bacteria</taxon>
        <taxon>Candidatus Scatousia</taxon>
    </lineage>
</organism>
<dbReference type="Proteomes" id="UP000823928">
    <property type="component" value="Unassembled WGS sequence"/>
</dbReference>
<accession>A0A9D1F067</accession>
<reference evidence="1" key="1">
    <citation type="submission" date="2020-10" db="EMBL/GenBank/DDBJ databases">
        <authorList>
            <person name="Gilroy R."/>
        </authorList>
    </citation>
    <scope>NUCLEOTIDE SEQUENCE</scope>
    <source>
        <strain evidence="1">6276</strain>
    </source>
</reference>
<gene>
    <name evidence="1" type="ORF">IAC10_09235</name>
</gene>
<protein>
    <submittedName>
        <fullName evidence="1">Uncharacterized protein</fullName>
    </submittedName>
</protein>
<dbReference type="EMBL" id="DVIU01000184">
    <property type="protein sequence ID" value="HIS36794.1"/>
    <property type="molecule type" value="Genomic_DNA"/>
</dbReference>
<comment type="caution">
    <text evidence="1">The sequence shown here is derived from an EMBL/GenBank/DDBJ whole genome shotgun (WGS) entry which is preliminary data.</text>
</comment>
<sequence length="133" mass="15008">MKILPVIRNAFATKTVDKHNLKWLFYKIPTRNNEDNFIITSFKTPKGTFTDSRAAGGGARIQIGKSELNIDTNGKVLSYKKPFFKSLNKLVDKAVELVNFISTNLENPAKVQKSTVELLTFSKTQVKKLSKML</sequence>